<name>A0A4U1BDD2_9GAMM</name>
<sequence length="312" mass="33862">MFSPCCECGEYVKGRVAECALVFAMMLWASSFIALKLAFVSYDPWTVIAGRMWVATLCFLVMWKRVMRFEYRSGDWKVLLILVLAEPCLYFILEAMALQYTSAGQAGMVTSLAPLLTAVVAFVFLRERLSRIAVMGLSIAIGGVLLLGTDGHGSDAAPDPMLGNALEFGAMLCAAICSVCLKHLSGRYSALTLTALMSFAGLIFFTPLAMIQGNSWHWNSQGIGAIVFLGAFVTLGAYLLYNYAIAHMPVTRAASFVNLIPVFTLVLAYLILGERMTLVQLAACVLVMIGVGVSQMKGRKPLKPPVEQPNQA</sequence>
<feature type="transmembrane region" description="Helical" evidence="6">
    <location>
        <begin position="278"/>
        <end position="294"/>
    </location>
</feature>
<feature type="transmembrane region" description="Helical" evidence="6">
    <location>
        <begin position="188"/>
        <end position="211"/>
    </location>
</feature>
<feature type="transmembrane region" description="Helical" evidence="6">
    <location>
        <begin position="20"/>
        <end position="39"/>
    </location>
</feature>
<dbReference type="GO" id="GO:0005886">
    <property type="term" value="C:plasma membrane"/>
    <property type="evidence" value="ECO:0007669"/>
    <property type="project" value="UniProtKB-SubCell"/>
</dbReference>
<dbReference type="Pfam" id="PF00892">
    <property type="entry name" value="EamA"/>
    <property type="match status" value="2"/>
</dbReference>
<comment type="subcellular location">
    <subcellularLocation>
        <location evidence="1">Cell membrane</location>
        <topology evidence="1">Multi-pass membrane protein</topology>
    </subcellularLocation>
</comment>
<feature type="domain" description="EamA" evidence="7">
    <location>
        <begin position="163"/>
        <end position="292"/>
    </location>
</feature>
<keyword evidence="9" id="KW-1185">Reference proteome</keyword>
<keyword evidence="2" id="KW-1003">Cell membrane</keyword>
<dbReference type="SUPFAM" id="SSF103481">
    <property type="entry name" value="Multidrug resistance efflux transporter EmrE"/>
    <property type="match status" value="2"/>
</dbReference>
<dbReference type="EMBL" id="SWCI01000007">
    <property type="protein sequence ID" value="TKB48576.1"/>
    <property type="molecule type" value="Genomic_DNA"/>
</dbReference>
<dbReference type="OrthoDB" id="5584577at2"/>
<feature type="transmembrane region" description="Helical" evidence="6">
    <location>
        <begin position="132"/>
        <end position="149"/>
    </location>
</feature>
<comment type="caution">
    <text evidence="8">The sequence shown here is derived from an EMBL/GenBank/DDBJ whole genome shotgun (WGS) entry which is preliminary data.</text>
</comment>
<evidence type="ECO:0000256" key="5">
    <source>
        <dbReference type="ARBA" id="ARBA00023136"/>
    </source>
</evidence>
<organism evidence="8 9">
    <name type="scientific">Ferrimonas sediminicola</name>
    <dbReference type="NCBI Taxonomy" id="2569538"/>
    <lineage>
        <taxon>Bacteria</taxon>
        <taxon>Pseudomonadati</taxon>
        <taxon>Pseudomonadota</taxon>
        <taxon>Gammaproteobacteria</taxon>
        <taxon>Alteromonadales</taxon>
        <taxon>Ferrimonadaceae</taxon>
        <taxon>Ferrimonas</taxon>
    </lineage>
</organism>
<evidence type="ECO:0000256" key="4">
    <source>
        <dbReference type="ARBA" id="ARBA00022989"/>
    </source>
</evidence>
<feature type="transmembrane region" description="Helical" evidence="6">
    <location>
        <begin position="223"/>
        <end position="241"/>
    </location>
</feature>
<dbReference type="InterPro" id="IPR050638">
    <property type="entry name" value="AA-Vitamin_Transporters"/>
</dbReference>
<feature type="transmembrane region" description="Helical" evidence="6">
    <location>
        <begin position="45"/>
        <end position="63"/>
    </location>
</feature>
<dbReference type="PANTHER" id="PTHR32322">
    <property type="entry name" value="INNER MEMBRANE TRANSPORTER"/>
    <property type="match status" value="1"/>
</dbReference>
<keyword evidence="3 6" id="KW-0812">Transmembrane</keyword>
<accession>A0A4U1BDD2</accession>
<evidence type="ECO:0000313" key="9">
    <source>
        <dbReference type="Proteomes" id="UP000305674"/>
    </source>
</evidence>
<feature type="transmembrane region" description="Helical" evidence="6">
    <location>
        <begin position="161"/>
        <end position="181"/>
    </location>
</feature>
<dbReference type="Proteomes" id="UP000305674">
    <property type="component" value="Unassembled WGS sequence"/>
</dbReference>
<feature type="domain" description="EamA" evidence="7">
    <location>
        <begin position="18"/>
        <end position="148"/>
    </location>
</feature>
<keyword evidence="5 6" id="KW-0472">Membrane</keyword>
<evidence type="ECO:0000256" key="1">
    <source>
        <dbReference type="ARBA" id="ARBA00004651"/>
    </source>
</evidence>
<feature type="transmembrane region" description="Helical" evidence="6">
    <location>
        <begin position="105"/>
        <end position="125"/>
    </location>
</feature>
<evidence type="ECO:0000313" key="8">
    <source>
        <dbReference type="EMBL" id="TKB48576.1"/>
    </source>
</evidence>
<dbReference type="InterPro" id="IPR037185">
    <property type="entry name" value="EmrE-like"/>
</dbReference>
<feature type="transmembrane region" description="Helical" evidence="6">
    <location>
        <begin position="253"/>
        <end position="272"/>
    </location>
</feature>
<keyword evidence="4 6" id="KW-1133">Transmembrane helix</keyword>
<evidence type="ECO:0000256" key="6">
    <source>
        <dbReference type="SAM" id="Phobius"/>
    </source>
</evidence>
<dbReference type="InterPro" id="IPR000620">
    <property type="entry name" value="EamA_dom"/>
</dbReference>
<feature type="transmembrane region" description="Helical" evidence="6">
    <location>
        <begin position="75"/>
        <end position="93"/>
    </location>
</feature>
<evidence type="ECO:0000256" key="2">
    <source>
        <dbReference type="ARBA" id="ARBA00022475"/>
    </source>
</evidence>
<dbReference type="PANTHER" id="PTHR32322:SF18">
    <property type="entry name" value="S-ADENOSYLMETHIONINE_S-ADENOSYLHOMOCYSTEINE TRANSPORTER"/>
    <property type="match status" value="1"/>
</dbReference>
<evidence type="ECO:0000256" key="3">
    <source>
        <dbReference type="ARBA" id="ARBA00022692"/>
    </source>
</evidence>
<reference evidence="8 9" key="1">
    <citation type="submission" date="2019-04" db="EMBL/GenBank/DDBJ databases">
        <authorList>
            <person name="Hwang J.C."/>
        </authorList>
    </citation>
    <scope>NUCLEOTIDE SEQUENCE [LARGE SCALE GENOMIC DNA]</scope>
    <source>
        <strain evidence="8 9">IMCC35001</strain>
    </source>
</reference>
<proteinExistence type="predicted"/>
<dbReference type="AlphaFoldDB" id="A0A4U1BDD2"/>
<gene>
    <name evidence="8" type="ORF">FCL40_12715</name>
</gene>
<evidence type="ECO:0000259" key="7">
    <source>
        <dbReference type="Pfam" id="PF00892"/>
    </source>
</evidence>
<dbReference type="Gene3D" id="1.10.3730.20">
    <property type="match status" value="2"/>
</dbReference>
<protein>
    <submittedName>
        <fullName evidence="8">DMT family transporter</fullName>
    </submittedName>
</protein>